<evidence type="ECO:0000313" key="1">
    <source>
        <dbReference type="EMBL" id="KCW82876.1"/>
    </source>
</evidence>
<sequence length="85" mass="9919">MHVQLGQFFWVARTNPEGNEFLFEAGIFSPIRKRDKFFKKSKSNMVSTNEKRNSGKVSFKVQCCEKILFSANNVNLFESNKCYEL</sequence>
<reference evidence="1" key="1">
    <citation type="submission" date="2013-07" db="EMBL/GenBank/DDBJ databases">
        <title>The genome of Eucalyptus grandis.</title>
        <authorList>
            <person name="Schmutz J."/>
            <person name="Hayes R."/>
            <person name="Myburg A."/>
            <person name="Tuskan G."/>
            <person name="Grattapaglia D."/>
            <person name="Rokhsar D.S."/>
        </authorList>
    </citation>
    <scope>NUCLEOTIDE SEQUENCE</scope>
    <source>
        <tissue evidence="1">Leaf extractions</tissue>
    </source>
</reference>
<gene>
    <name evidence="1" type="ORF">EUGRSUZ_C04246</name>
</gene>
<organism evidence="1">
    <name type="scientific">Eucalyptus grandis</name>
    <name type="common">Flooded gum</name>
    <dbReference type="NCBI Taxonomy" id="71139"/>
    <lineage>
        <taxon>Eukaryota</taxon>
        <taxon>Viridiplantae</taxon>
        <taxon>Streptophyta</taxon>
        <taxon>Embryophyta</taxon>
        <taxon>Tracheophyta</taxon>
        <taxon>Spermatophyta</taxon>
        <taxon>Magnoliopsida</taxon>
        <taxon>eudicotyledons</taxon>
        <taxon>Gunneridae</taxon>
        <taxon>Pentapetalae</taxon>
        <taxon>rosids</taxon>
        <taxon>malvids</taxon>
        <taxon>Myrtales</taxon>
        <taxon>Myrtaceae</taxon>
        <taxon>Myrtoideae</taxon>
        <taxon>Eucalypteae</taxon>
        <taxon>Eucalyptus</taxon>
    </lineage>
</organism>
<dbReference type="InParanoid" id="A0A059CXI5"/>
<dbReference type="Gramene" id="KCW82876">
    <property type="protein sequence ID" value="KCW82876"/>
    <property type="gene ID" value="EUGRSUZ_C04246"/>
</dbReference>
<name>A0A059CXI5_EUCGR</name>
<protein>
    <submittedName>
        <fullName evidence="1">Uncharacterized protein</fullName>
    </submittedName>
</protein>
<accession>A0A059CXI5</accession>
<proteinExistence type="predicted"/>
<dbReference type="EMBL" id="KK198755">
    <property type="protein sequence ID" value="KCW82876.1"/>
    <property type="molecule type" value="Genomic_DNA"/>
</dbReference>
<dbReference type="AlphaFoldDB" id="A0A059CXI5"/>